<evidence type="ECO:0000256" key="6">
    <source>
        <dbReference type="ARBA" id="ARBA00023012"/>
    </source>
</evidence>
<dbReference type="PRINTS" id="PR00344">
    <property type="entry name" value="BCTRLSENSOR"/>
</dbReference>
<comment type="caution">
    <text evidence="9">The sequence shown here is derived from an EMBL/GenBank/DDBJ whole genome shotgun (WGS) entry which is preliminary data.</text>
</comment>
<keyword evidence="10" id="KW-1185">Reference proteome</keyword>
<dbReference type="SUPFAM" id="SSF55874">
    <property type="entry name" value="ATPase domain of HSP90 chaperone/DNA topoisomerase II/histidine kinase"/>
    <property type="match status" value="1"/>
</dbReference>
<feature type="transmembrane region" description="Helical" evidence="7">
    <location>
        <begin position="96"/>
        <end position="117"/>
    </location>
</feature>
<reference evidence="9 10" key="1">
    <citation type="submission" date="2020-07" db="EMBL/GenBank/DDBJ databases">
        <title>Sequencing the genomes of 1000 actinobacteria strains.</title>
        <authorList>
            <person name="Klenk H.-P."/>
        </authorList>
    </citation>
    <scope>NUCLEOTIDE SEQUENCE [LARGE SCALE GENOMIC DNA]</scope>
    <source>
        <strain evidence="9 10">DSM 26341</strain>
    </source>
</reference>
<keyword evidence="7" id="KW-0812">Transmembrane</keyword>
<evidence type="ECO:0000256" key="3">
    <source>
        <dbReference type="ARBA" id="ARBA00022553"/>
    </source>
</evidence>
<dbReference type="InterPro" id="IPR050980">
    <property type="entry name" value="2C_sensor_his_kinase"/>
</dbReference>
<feature type="domain" description="Histidine kinase" evidence="8">
    <location>
        <begin position="283"/>
        <end position="472"/>
    </location>
</feature>
<gene>
    <name evidence="9" type="ORF">BJY26_003477</name>
</gene>
<evidence type="ECO:0000256" key="5">
    <source>
        <dbReference type="ARBA" id="ARBA00022777"/>
    </source>
</evidence>
<feature type="transmembrane region" description="Helical" evidence="7">
    <location>
        <begin position="156"/>
        <end position="178"/>
    </location>
</feature>
<dbReference type="InterPro" id="IPR036890">
    <property type="entry name" value="HATPase_C_sf"/>
</dbReference>
<dbReference type="AlphaFoldDB" id="A0A7Z0IJ86"/>
<feature type="transmembrane region" description="Helical" evidence="7">
    <location>
        <begin position="30"/>
        <end position="53"/>
    </location>
</feature>
<accession>A0A7Z0IJ86</accession>
<dbReference type="InterPro" id="IPR004358">
    <property type="entry name" value="Sig_transdc_His_kin-like_C"/>
</dbReference>
<proteinExistence type="predicted"/>
<dbReference type="GO" id="GO:0000160">
    <property type="term" value="P:phosphorelay signal transduction system"/>
    <property type="evidence" value="ECO:0007669"/>
    <property type="project" value="UniProtKB-KW"/>
</dbReference>
<organism evidence="9 10">
    <name type="scientific">Spelaeicoccus albus</name>
    <dbReference type="NCBI Taxonomy" id="1280376"/>
    <lineage>
        <taxon>Bacteria</taxon>
        <taxon>Bacillati</taxon>
        <taxon>Actinomycetota</taxon>
        <taxon>Actinomycetes</taxon>
        <taxon>Micrococcales</taxon>
        <taxon>Brevibacteriaceae</taxon>
        <taxon>Spelaeicoccus</taxon>
    </lineage>
</organism>
<feature type="transmembrane region" description="Helical" evidence="7">
    <location>
        <begin position="123"/>
        <end position="144"/>
    </location>
</feature>
<sequence>MSVVSGVRTNSAASAASARVRLAADVMTKIAAEGVVILVAAGTAILLLRATAAHGMHPLQYRADPLLAAATAGLAAVVALLCAVSSRLRAEPGLRVVTYAWGYYALVVMPVSVILEAPGTSPIVPGGAAAGISVFIALLALGLVEPQRQCSADRPIVNRAIAAVALVTFVGLSAGVAANFDSGFTQESLLVVWGVLACAYIARGFRRREPVWHRMGYGIALIAAAHLVLQTGVTIEFAVLRFVGFLVLVGALSLHAREVVTERRAARAEAVMVAAAKERAASEHRHEMRNVLATLACVTTMMTPRPDAAALANDGSINAMIDDELARLRNLLEGMAPSRDKSTARVDAVLSRLVTLRRYSGAPITLDGPSGLEVAVPEAVLTQVVTNLLENCARHAPGAAIYVAAYSEPGGCVVEVTDAGPGINPTAPTSGDGLGLSLSTRIIEAAGGTLQLGAGTRFTTGTTALLHVPLAAAPPQEPAAVASGGGRSL</sequence>
<evidence type="ECO:0000313" key="10">
    <source>
        <dbReference type="Proteomes" id="UP000539111"/>
    </source>
</evidence>
<evidence type="ECO:0000313" key="9">
    <source>
        <dbReference type="EMBL" id="NYI69171.1"/>
    </source>
</evidence>
<comment type="catalytic activity">
    <reaction evidence="1">
        <text>ATP + protein L-histidine = ADP + protein N-phospho-L-histidine.</text>
        <dbReference type="EC" id="2.7.13.3"/>
    </reaction>
</comment>
<dbReference type="InterPro" id="IPR003594">
    <property type="entry name" value="HATPase_dom"/>
</dbReference>
<dbReference type="PANTHER" id="PTHR44936">
    <property type="entry name" value="SENSOR PROTEIN CREC"/>
    <property type="match status" value="1"/>
</dbReference>
<dbReference type="EMBL" id="JACBZP010000001">
    <property type="protein sequence ID" value="NYI69171.1"/>
    <property type="molecule type" value="Genomic_DNA"/>
</dbReference>
<dbReference type="PANTHER" id="PTHR44936:SF9">
    <property type="entry name" value="SENSOR PROTEIN CREC"/>
    <property type="match status" value="1"/>
</dbReference>
<dbReference type="Pfam" id="PF02518">
    <property type="entry name" value="HATPase_c"/>
    <property type="match status" value="1"/>
</dbReference>
<protein>
    <recommendedName>
        <fullName evidence="2">histidine kinase</fullName>
        <ecNumber evidence="2">2.7.13.3</ecNumber>
    </recommendedName>
</protein>
<keyword evidence="3" id="KW-0597">Phosphoprotein</keyword>
<keyword evidence="7" id="KW-0472">Membrane</keyword>
<evidence type="ECO:0000256" key="4">
    <source>
        <dbReference type="ARBA" id="ARBA00022679"/>
    </source>
</evidence>
<feature type="transmembrane region" description="Helical" evidence="7">
    <location>
        <begin position="184"/>
        <end position="202"/>
    </location>
</feature>
<dbReference type="Gene3D" id="3.30.565.10">
    <property type="entry name" value="Histidine kinase-like ATPase, C-terminal domain"/>
    <property type="match status" value="1"/>
</dbReference>
<keyword evidence="5 9" id="KW-0418">Kinase</keyword>
<evidence type="ECO:0000256" key="1">
    <source>
        <dbReference type="ARBA" id="ARBA00000085"/>
    </source>
</evidence>
<keyword evidence="7" id="KW-1133">Transmembrane helix</keyword>
<feature type="transmembrane region" description="Helical" evidence="7">
    <location>
        <begin position="211"/>
        <end position="229"/>
    </location>
</feature>
<dbReference type="EC" id="2.7.13.3" evidence="2"/>
<dbReference type="PROSITE" id="PS50109">
    <property type="entry name" value="HIS_KIN"/>
    <property type="match status" value="1"/>
</dbReference>
<feature type="transmembrane region" description="Helical" evidence="7">
    <location>
        <begin position="65"/>
        <end position="84"/>
    </location>
</feature>
<evidence type="ECO:0000256" key="2">
    <source>
        <dbReference type="ARBA" id="ARBA00012438"/>
    </source>
</evidence>
<dbReference type="RefSeq" id="WP_179429435.1">
    <property type="nucleotide sequence ID" value="NZ_JACBZP010000001.1"/>
</dbReference>
<dbReference type="Proteomes" id="UP000539111">
    <property type="component" value="Unassembled WGS sequence"/>
</dbReference>
<name>A0A7Z0IJ86_9MICO</name>
<dbReference type="GO" id="GO:0004673">
    <property type="term" value="F:protein histidine kinase activity"/>
    <property type="evidence" value="ECO:0007669"/>
    <property type="project" value="UniProtKB-EC"/>
</dbReference>
<evidence type="ECO:0000259" key="8">
    <source>
        <dbReference type="PROSITE" id="PS50109"/>
    </source>
</evidence>
<keyword evidence="4 9" id="KW-0808">Transferase</keyword>
<dbReference type="SMART" id="SM00387">
    <property type="entry name" value="HATPase_c"/>
    <property type="match status" value="1"/>
</dbReference>
<dbReference type="InterPro" id="IPR005467">
    <property type="entry name" value="His_kinase_dom"/>
</dbReference>
<evidence type="ECO:0000256" key="7">
    <source>
        <dbReference type="SAM" id="Phobius"/>
    </source>
</evidence>
<keyword evidence="6" id="KW-0902">Two-component regulatory system</keyword>